<feature type="transmembrane region" description="Helical" evidence="1">
    <location>
        <begin position="45"/>
        <end position="64"/>
    </location>
</feature>
<dbReference type="Proteomes" id="UP000267821">
    <property type="component" value="Unassembled WGS sequence"/>
</dbReference>
<evidence type="ECO:0000313" key="3">
    <source>
        <dbReference type="Proteomes" id="UP000267821"/>
    </source>
</evidence>
<name>A0A3N4LID2_9PEZI</name>
<proteinExistence type="predicted"/>
<keyword evidence="1" id="KW-1133">Transmembrane helix</keyword>
<accession>A0A3N4LID2</accession>
<dbReference type="InParanoid" id="A0A3N4LID2"/>
<keyword evidence="1" id="KW-0472">Membrane</keyword>
<reference evidence="2 3" key="1">
    <citation type="journal article" date="2018" name="Nat. Ecol. Evol.">
        <title>Pezizomycetes genomes reveal the molecular basis of ectomycorrhizal truffle lifestyle.</title>
        <authorList>
            <person name="Murat C."/>
            <person name="Payen T."/>
            <person name="Noel B."/>
            <person name="Kuo A."/>
            <person name="Morin E."/>
            <person name="Chen J."/>
            <person name="Kohler A."/>
            <person name="Krizsan K."/>
            <person name="Balestrini R."/>
            <person name="Da Silva C."/>
            <person name="Montanini B."/>
            <person name="Hainaut M."/>
            <person name="Levati E."/>
            <person name="Barry K.W."/>
            <person name="Belfiori B."/>
            <person name="Cichocki N."/>
            <person name="Clum A."/>
            <person name="Dockter R.B."/>
            <person name="Fauchery L."/>
            <person name="Guy J."/>
            <person name="Iotti M."/>
            <person name="Le Tacon F."/>
            <person name="Lindquist E.A."/>
            <person name="Lipzen A."/>
            <person name="Malagnac F."/>
            <person name="Mello A."/>
            <person name="Molinier V."/>
            <person name="Miyauchi S."/>
            <person name="Poulain J."/>
            <person name="Riccioni C."/>
            <person name="Rubini A."/>
            <person name="Sitrit Y."/>
            <person name="Splivallo R."/>
            <person name="Traeger S."/>
            <person name="Wang M."/>
            <person name="Zifcakova L."/>
            <person name="Wipf D."/>
            <person name="Zambonelli A."/>
            <person name="Paolocci F."/>
            <person name="Nowrousian M."/>
            <person name="Ottonello S."/>
            <person name="Baldrian P."/>
            <person name="Spatafora J.W."/>
            <person name="Henrissat B."/>
            <person name="Nagy L.G."/>
            <person name="Aury J.M."/>
            <person name="Wincker P."/>
            <person name="Grigoriev I.V."/>
            <person name="Bonfante P."/>
            <person name="Martin F.M."/>
        </authorList>
    </citation>
    <scope>NUCLEOTIDE SEQUENCE [LARGE SCALE GENOMIC DNA]</scope>
    <source>
        <strain evidence="2 3">ATCC MYA-4762</strain>
    </source>
</reference>
<dbReference type="AlphaFoldDB" id="A0A3N4LID2"/>
<feature type="transmembrane region" description="Helical" evidence="1">
    <location>
        <begin position="12"/>
        <end position="33"/>
    </location>
</feature>
<sequence length="79" mass="8767">MSQETVQVNKTNVTNFIIFPVVASGFLISNSFPLGFLGAEGQVDISALDPGLAGLFFRAFLSYYSNEVEYRRSYIATLY</sequence>
<organism evidence="2 3">
    <name type="scientific">Terfezia boudieri ATCC MYA-4762</name>
    <dbReference type="NCBI Taxonomy" id="1051890"/>
    <lineage>
        <taxon>Eukaryota</taxon>
        <taxon>Fungi</taxon>
        <taxon>Dikarya</taxon>
        <taxon>Ascomycota</taxon>
        <taxon>Pezizomycotina</taxon>
        <taxon>Pezizomycetes</taxon>
        <taxon>Pezizales</taxon>
        <taxon>Pezizaceae</taxon>
        <taxon>Terfezia</taxon>
    </lineage>
</organism>
<keyword evidence="3" id="KW-1185">Reference proteome</keyword>
<gene>
    <name evidence="2" type="ORF">L211DRAFT_839363</name>
</gene>
<evidence type="ECO:0000313" key="2">
    <source>
        <dbReference type="EMBL" id="RPB22660.1"/>
    </source>
</evidence>
<protein>
    <submittedName>
        <fullName evidence="2">Uncharacterized protein</fullName>
    </submittedName>
</protein>
<dbReference type="EMBL" id="ML121550">
    <property type="protein sequence ID" value="RPB22660.1"/>
    <property type="molecule type" value="Genomic_DNA"/>
</dbReference>
<keyword evidence="1" id="KW-0812">Transmembrane</keyword>
<evidence type="ECO:0000256" key="1">
    <source>
        <dbReference type="SAM" id="Phobius"/>
    </source>
</evidence>